<gene>
    <name evidence="1" type="ORF">AVDCRST_MAG96-3639</name>
</gene>
<dbReference type="AlphaFoldDB" id="A0A6J4TWH5"/>
<protein>
    <submittedName>
        <fullName evidence="1">Uncharacterized protein</fullName>
    </submittedName>
</protein>
<reference evidence="1" key="1">
    <citation type="submission" date="2020-02" db="EMBL/GenBank/DDBJ databases">
        <authorList>
            <person name="Meier V. D."/>
        </authorList>
    </citation>
    <scope>NUCLEOTIDE SEQUENCE</scope>
    <source>
        <strain evidence="1">AVDCRST_MAG96</strain>
    </source>
</reference>
<accession>A0A6J4TWH5</accession>
<dbReference type="EMBL" id="CADCVN010001423">
    <property type="protein sequence ID" value="CAA9532220.1"/>
    <property type="molecule type" value="Genomic_DNA"/>
</dbReference>
<name>A0A6J4TWH5_9BACT</name>
<sequence length="71" mass="7623">MIEVELLLLLSIASISKNSAMRVSNCGCRIRGGGVGNAANNCAKSSAYEGRRNVRGGEFIANIKLQIILYH</sequence>
<organism evidence="1">
    <name type="scientific">uncultured Segetibacter sp</name>
    <dbReference type="NCBI Taxonomy" id="481133"/>
    <lineage>
        <taxon>Bacteria</taxon>
        <taxon>Pseudomonadati</taxon>
        <taxon>Bacteroidota</taxon>
        <taxon>Chitinophagia</taxon>
        <taxon>Chitinophagales</taxon>
        <taxon>Chitinophagaceae</taxon>
        <taxon>Segetibacter</taxon>
        <taxon>environmental samples</taxon>
    </lineage>
</organism>
<proteinExistence type="predicted"/>
<evidence type="ECO:0000313" key="1">
    <source>
        <dbReference type="EMBL" id="CAA9532220.1"/>
    </source>
</evidence>